<dbReference type="EMBL" id="AUZZ01002123">
    <property type="protein sequence ID" value="EQD61609.1"/>
    <property type="molecule type" value="Genomic_DNA"/>
</dbReference>
<evidence type="ECO:0000259" key="1">
    <source>
        <dbReference type="PROSITE" id="PS51186"/>
    </source>
</evidence>
<name>T1C8B3_9ZZZZ</name>
<dbReference type="PANTHER" id="PTHR41700:SF1">
    <property type="entry name" value="N-ACETYLTRANSFERASE DOMAIN-CONTAINING PROTEIN"/>
    <property type="match status" value="1"/>
</dbReference>
<keyword evidence="2" id="KW-0808">Transferase</keyword>
<accession>T1C8B3</accession>
<reference evidence="2" key="2">
    <citation type="journal article" date="2014" name="ISME J.">
        <title>Microbial stratification in low pH oxic and suboxic macroscopic growths along an acid mine drainage.</title>
        <authorList>
            <person name="Mendez-Garcia C."/>
            <person name="Mesa V."/>
            <person name="Sprenger R.R."/>
            <person name="Richter M."/>
            <person name="Diez M.S."/>
            <person name="Solano J."/>
            <person name="Bargiela R."/>
            <person name="Golyshina O.V."/>
            <person name="Manteca A."/>
            <person name="Ramos J.L."/>
            <person name="Gallego J.R."/>
            <person name="Llorente I."/>
            <person name="Martins Dos Santos V.A."/>
            <person name="Jensen O.N."/>
            <person name="Pelaez A.I."/>
            <person name="Sanchez J."/>
            <person name="Ferrer M."/>
        </authorList>
    </citation>
    <scope>NUCLEOTIDE SEQUENCE</scope>
</reference>
<feature type="domain" description="N-acetyltransferase" evidence="1">
    <location>
        <begin position="13"/>
        <end position="165"/>
    </location>
</feature>
<comment type="caution">
    <text evidence="2">The sequence shown here is derived from an EMBL/GenBank/DDBJ whole genome shotgun (WGS) entry which is preliminary data.</text>
</comment>
<gene>
    <name evidence="2" type="ORF">B2A_03177</name>
</gene>
<dbReference type="PANTHER" id="PTHR41700">
    <property type="entry name" value="GCN5-RELATED N-ACETYLTRANSFERASE"/>
    <property type="match status" value="1"/>
</dbReference>
<dbReference type="InterPro" id="IPR016181">
    <property type="entry name" value="Acyl_CoA_acyltransferase"/>
</dbReference>
<sequence length="299" mass="34454">MAAPRSPLPKEEILYRRLRKPEEFRQVEELQRKIWGHRDEPTLSPGLQRAVQDNGGIVIGAWVDIYLVGFTFGFIGWDGRTLYHYSHLTGVRPEYQHHGVGFRLKLAQRDEVVASGLPEIRWNFDPLQSRNANLTVRKLGARPDRYMVHYYGQISDRVHEGQETDRLRAVWTLEDPRVVERIGGRRPSLEEESARWDRAQPLLETEEGPNGLRRPISVEEPTGLTEAVLEIPFDLAVLMEHDPESGRRWRHAVRDAFRAAFDLGWTVDDFAVVRKQHERRAGYFLRAPTSSPPVPADGN</sequence>
<dbReference type="Gene3D" id="3.40.630.30">
    <property type="match status" value="1"/>
</dbReference>
<dbReference type="InterPro" id="IPR038764">
    <property type="entry name" value="GNAT_N_AcTrfase_prd"/>
</dbReference>
<reference evidence="2" key="1">
    <citation type="submission" date="2013-08" db="EMBL/GenBank/DDBJ databases">
        <authorList>
            <person name="Mendez C."/>
            <person name="Richter M."/>
            <person name="Ferrer M."/>
            <person name="Sanchez J."/>
        </authorList>
    </citation>
    <scope>NUCLEOTIDE SEQUENCE</scope>
</reference>
<dbReference type="SUPFAM" id="SSF55729">
    <property type="entry name" value="Acyl-CoA N-acyltransferases (Nat)"/>
    <property type="match status" value="1"/>
</dbReference>
<evidence type="ECO:0000313" key="2">
    <source>
        <dbReference type="EMBL" id="EQD61609.1"/>
    </source>
</evidence>
<proteinExistence type="predicted"/>
<organism evidence="2">
    <name type="scientific">mine drainage metagenome</name>
    <dbReference type="NCBI Taxonomy" id="410659"/>
    <lineage>
        <taxon>unclassified sequences</taxon>
        <taxon>metagenomes</taxon>
        <taxon>ecological metagenomes</taxon>
    </lineage>
</organism>
<dbReference type="PROSITE" id="PS51186">
    <property type="entry name" value="GNAT"/>
    <property type="match status" value="1"/>
</dbReference>
<protein>
    <submittedName>
        <fullName evidence="2">GCN5-related N-acetyltransferase</fullName>
    </submittedName>
</protein>
<dbReference type="InterPro" id="IPR000182">
    <property type="entry name" value="GNAT_dom"/>
</dbReference>
<dbReference type="AlphaFoldDB" id="T1C8B3"/>
<dbReference type="GO" id="GO:0016747">
    <property type="term" value="F:acyltransferase activity, transferring groups other than amino-acyl groups"/>
    <property type="evidence" value="ECO:0007669"/>
    <property type="project" value="InterPro"/>
</dbReference>